<evidence type="ECO:0000256" key="1">
    <source>
        <dbReference type="SAM" id="Phobius"/>
    </source>
</evidence>
<reference evidence="2" key="1">
    <citation type="submission" date="2020-05" db="EMBL/GenBank/DDBJ databases">
        <authorList>
            <person name="Chiriac C."/>
            <person name="Salcher M."/>
            <person name="Ghai R."/>
            <person name="Kavagutti S V."/>
        </authorList>
    </citation>
    <scope>NUCLEOTIDE SEQUENCE</scope>
</reference>
<gene>
    <name evidence="2" type="ORF">UFOPK1353_00850</name>
</gene>
<keyword evidence="1" id="KW-0472">Membrane</keyword>
<keyword evidence="1" id="KW-0812">Transmembrane</keyword>
<dbReference type="Gene3D" id="3.40.630.190">
    <property type="entry name" value="LCP protein"/>
    <property type="match status" value="1"/>
</dbReference>
<keyword evidence="1" id="KW-1133">Transmembrane helix</keyword>
<proteinExistence type="predicted"/>
<evidence type="ECO:0000313" key="2">
    <source>
        <dbReference type="EMBL" id="CAB4539637.1"/>
    </source>
</evidence>
<dbReference type="AlphaFoldDB" id="A0A6J6BM09"/>
<feature type="transmembrane region" description="Helical" evidence="1">
    <location>
        <begin position="12"/>
        <end position="34"/>
    </location>
</feature>
<accession>A0A6J6BM09</accession>
<sequence length="406" mass="42956">MTAIPQRQKQRLLVALCCGIASALMLPAGLVIGYNSVLNSSGGTNVNNIKVLKILDTPVALLATVNELKEITTVSVIALAGGSFGGTIISIPAKTQAEVAQGEAPRRIFDSYVDGDPSAFVADVEGLLNVTISAVGILNRDDLLRLLGPVGPVEILLDSDVRNTGIDGATSLVAKLGKATIDTFSLADILLAREIDQSEAARFNHHKSAWTAIANTVGLGLRLQNLQTDPLETPVDFASFMQRLFNGPIQIWQFVATAVPAGVDNPNSLDMFSLDPSEVTMIMASVAPTSVTGSGMAGALAVQVDSPFNDPAVSREIVRRLVAIGFDVALVREVPGPPQELTEIRYVDSNVLADIGLKDFIGDFETAQTRERAQGIELQIVLGNSFVAFSKDNPDLPATTVVPSEE</sequence>
<dbReference type="Gene3D" id="3.30.420.590">
    <property type="match status" value="1"/>
</dbReference>
<protein>
    <submittedName>
        <fullName evidence="2">Unannotated protein</fullName>
    </submittedName>
</protein>
<name>A0A6J6BM09_9ZZZZ</name>
<dbReference type="EMBL" id="CAEZSE010000143">
    <property type="protein sequence ID" value="CAB4539637.1"/>
    <property type="molecule type" value="Genomic_DNA"/>
</dbReference>
<organism evidence="2">
    <name type="scientific">freshwater metagenome</name>
    <dbReference type="NCBI Taxonomy" id="449393"/>
    <lineage>
        <taxon>unclassified sequences</taxon>
        <taxon>metagenomes</taxon>
        <taxon>ecological metagenomes</taxon>
    </lineage>
</organism>